<reference evidence="2" key="1">
    <citation type="submission" date="2023-07" db="EMBL/GenBank/DDBJ databases">
        <title>draft genome sequence of fig (Ficus carica).</title>
        <authorList>
            <person name="Takahashi T."/>
            <person name="Nishimura K."/>
        </authorList>
    </citation>
    <scope>NUCLEOTIDE SEQUENCE</scope>
</reference>
<organism evidence="2 3">
    <name type="scientific">Ficus carica</name>
    <name type="common">Common fig</name>
    <dbReference type="NCBI Taxonomy" id="3494"/>
    <lineage>
        <taxon>Eukaryota</taxon>
        <taxon>Viridiplantae</taxon>
        <taxon>Streptophyta</taxon>
        <taxon>Embryophyta</taxon>
        <taxon>Tracheophyta</taxon>
        <taxon>Spermatophyta</taxon>
        <taxon>Magnoliopsida</taxon>
        <taxon>eudicotyledons</taxon>
        <taxon>Gunneridae</taxon>
        <taxon>Pentapetalae</taxon>
        <taxon>rosids</taxon>
        <taxon>fabids</taxon>
        <taxon>Rosales</taxon>
        <taxon>Moraceae</taxon>
        <taxon>Ficeae</taxon>
        <taxon>Ficus</taxon>
    </lineage>
</organism>
<accession>A0AA87Z901</accession>
<protein>
    <submittedName>
        <fullName evidence="2">Uncharacterized protein</fullName>
    </submittedName>
</protein>
<evidence type="ECO:0000313" key="3">
    <source>
        <dbReference type="Proteomes" id="UP001187192"/>
    </source>
</evidence>
<proteinExistence type="predicted"/>
<feature type="region of interest" description="Disordered" evidence="1">
    <location>
        <begin position="1"/>
        <end position="33"/>
    </location>
</feature>
<gene>
    <name evidence="2" type="ORF">TIFTF001_002069</name>
</gene>
<dbReference type="EMBL" id="BTGU01000002">
    <property type="protein sequence ID" value="GMN28459.1"/>
    <property type="molecule type" value="Genomic_DNA"/>
</dbReference>
<feature type="compositionally biased region" description="Polar residues" evidence="1">
    <location>
        <begin position="9"/>
        <end position="33"/>
    </location>
</feature>
<feature type="region of interest" description="Disordered" evidence="1">
    <location>
        <begin position="54"/>
        <end position="80"/>
    </location>
</feature>
<sequence length="93" mass="10004">MRPTHDLSFATSLPSTPQSLQSHCSWRSEENGNLSSVTGFKAWRGRKIGGNEVCEFGGKQSGGGREFDLTGGEGEDSDGEGRKILMMAVVKAR</sequence>
<evidence type="ECO:0000256" key="1">
    <source>
        <dbReference type="SAM" id="MobiDB-lite"/>
    </source>
</evidence>
<comment type="caution">
    <text evidence="2">The sequence shown here is derived from an EMBL/GenBank/DDBJ whole genome shotgun (WGS) entry which is preliminary data.</text>
</comment>
<evidence type="ECO:0000313" key="2">
    <source>
        <dbReference type="EMBL" id="GMN28459.1"/>
    </source>
</evidence>
<dbReference type="Proteomes" id="UP001187192">
    <property type="component" value="Unassembled WGS sequence"/>
</dbReference>
<dbReference type="AlphaFoldDB" id="A0AA87Z901"/>
<keyword evidence="3" id="KW-1185">Reference proteome</keyword>
<name>A0AA87Z901_FICCA</name>